<proteinExistence type="predicted"/>
<protein>
    <submittedName>
        <fullName evidence="1">Uncharacterized protein</fullName>
    </submittedName>
</protein>
<sequence>MSGKALDPTVAFCDSAHGVEAPKHLATLETASVYEDAASVDVMHNILHSAAALRGPTPSQLSGFYCKNIYAAPPKTCTSGELVERARSYCSKCLAEKNYSANSIGTIKTPKYQHHSGGSSTLDLSFRPLESAQTLIGGDEYHEDSTYEIDEDLIQPDHD</sequence>
<reference evidence="1 2" key="1">
    <citation type="submission" date="2024-09" db="EMBL/GenBank/DDBJ databases">
        <title>Rethinking Asexuality: The Enigmatic Case of Functional Sexual Genes in Lepraria (Stereocaulaceae).</title>
        <authorList>
            <person name="Doellman M."/>
            <person name="Sun Y."/>
            <person name="Barcenas-Pena A."/>
            <person name="Lumbsch H.T."/>
            <person name="Grewe F."/>
        </authorList>
    </citation>
    <scope>NUCLEOTIDE SEQUENCE [LARGE SCALE GENOMIC DNA]</scope>
    <source>
        <strain evidence="1 2">Grewe 0041</strain>
    </source>
</reference>
<organism evidence="1 2">
    <name type="scientific">Lepraria finkii</name>
    <dbReference type="NCBI Taxonomy" id="1340010"/>
    <lineage>
        <taxon>Eukaryota</taxon>
        <taxon>Fungi</taxon>
        <taxon>Dikarya</taxon>
        <taxon>Ascomycota</taxon>
        <taxon>Pezizomycotina</taxon>
        <taxon>Lecanoromycetes</taxon>
        <taxon>OSLEUM clade</taxon>
        <taxon>Lecanoromycetidae</taxon>
        <taxon>Lecanorales</taxon>
        <taxon>Lecanorineae</taxon>
        <taxon>Stereocaulaceae</taxon>
        <taxon>Lepraria</taxon>
    </lineage>
</organism>
<comment type="caution">
    <text evidence="1">The sequence shown here is derived from an EMBL/GenBank/DDBJ whole genome shotgun (WGS) entry which is preliminary data.</text>
</comment>
<keyword evidence="2" id="KW-1185">Reference proteome</keyword>
<name>A0ABR4BID4_9LECA</name>
<dbReference type="EMBL" id="JBHFEH010000010">
    <property type="protein sequence ID" value="KAL2055673.1"/>
    <property type="molecule type" value="Genomic_DNA"/>
</dbReference>
<evidence type="ECO:0000313" key="2">
    <source>
        <dbReference type="Proteomes" id="UP001590951"/>
    </source>
</evidence>
<dbReference type="Proteomes" id="UP001590951">
    <property type="component" value="Unassembled WGS sequence"/>
</dbReference>
<accession>A0ABR4BID4</accession>
<gene>
    <name evidence="1" type="ORF">ABVK25_003915</name>
</gene>
<evidence type="ECO:0000313" key="1">
    <source>
        <dbReference type="EMBL" id="KAL2055673.1"/>
    </source>
</evidence>